<dbReference type="AlphaFoldDB" id="A0A853FYD4"/>
<proteinExistence type="inferred from homology"/>
<dbReference type="InterPro" id="IPR036388">
    <property type="entry name" value="WH-like_DNA-bd_sf"/>
</dbReference>
<comment type="similarity">
    <text evidence="1">Belongs to the LysR transcriptional regulatory family.</text>
</comment>
<organism evidence="6 7">
    <name type="scientific">Parapusillimonas granuli</name>
    <dbReference type="NCBI Taxonomy" id="380911"/>
    <lineage>
        <taxon>Bacteria</taxon>
        <taxon>Pseudomonadati</taxon>
        <taxon>Pseudomonadota</taxon>
        <taxon>Betaproteobacteria</taxon>
        <taxon>Burkholderiales</taxon>
        <taxon>Alcaligenaceae</taxon>
        <taxon>Parapusillimonas</taxon>
    </lineage>
</organism>
<dbReference type="RefSeq" id="WP_180154375.1">
    <property type="nucleotide sequence ID" value="NZ_JACCEM010000003.1"/>
</dbReference>
<sequence>MLSRRELALLRAMYQCGTVTAAAESINMTQPAASALLRAMETRLGFALFSRQNRRLQLTSQGRALIPDALNALAGMEAVDKLAGDIRQGALSRLAIGAVAIAASSILPPALAVVRREHPGIAVTVRAGTALDIIEMAVDHRIDLGIVVGTPAEKDRAASRVLAPMSLYAVMHPTHPWASKPGLSLEALAHAGPIVLATTLPAGRITRQALEEAGLPYQPIIEVGQSSAACALAAQGMGIAIVETLGAHYAQRQGLVTRHLLAAPEIGLCLVWPHDRTLSRPAETLRSSLIAEASGLIRTDAGKADW</sequence>
<evidence type="ECO:0000256" key="1">
    <source>
        <dbReference type="ARBA" id="ARBA00009437"/>
    </source>
</evidence>
<dbReference type="InterPro" id="IPR036390">
    <property type="entry name" value="WH_DNA-bd_sf"/>
</dbReference>
<dbReference type="CDD" id="cd05466">
    <property type="entry name" value="PBP2_LTTR_substrate"/>
    <property type="match status" value="1"/>
</dbReference>
<evidence type="ECO:0000256" key="2">
    <source>
        <dbReference type="ARBA" id="ARBA00023015"/>
    </source>
</evidence>
<evidence type="ECO:0000256" key="3">
    <source>
        <dbReference type="ARBA" id="ARBA00023125"/>
    </source>
</evidence>
<dbReference type="EMBL" id="JACCEM010000003">
    <property type="protein sequence ID" value="NYT49089.1"/>
    <property type="molecule type" value="Genomic_DNA"/>
</dbReference>
<dbReference type="Gene3D" id="1.10.10.10">
    <property type="entry name" value="Winged helix-like DNA-binding domain superfamily/Winged helix DNA-binding domain"/>
    <property type="match status" value="1"/>
</dbReference>
<gene>
    <name evidence="6" type="ORF">H0A72_07160</name>
</gene>
<dbReference type="PANTHER" id="PTHR30427">
    <property type="entry name" value="TRANSCRIPTIONAL ACTIVATOR PROTEIN LYSR"/>
    <property type="match status" value="1"/>
</dbReference>
<comment type="caution">
    <text evidence="6">The sequence shown here is derived from an EMBL/GenBank/DDBJ whole genome shotgun (WGS) entry which is preliminary data.</text>
</comment>
<name>A0A853FYD4_9BURK</name>
<dbReference type="Gene3D" id="3.40.190.290">
    <property type="match status" value="1"/>
</dbReference>
<evidence type="ECO:0000313" key="6">
    <source>
        <dbReference type="EMBL" id="NYT49089.1"/>
    </source>
</evidence>
<dbReference type="GO" id="GO:0010628">
    <property type="term" value="P:positive regulation of gene expression"/>
    <property type="evidence" value="ECO:0007669"/>
    <property type="project" value="TreeGrafter"/>
</dbReference>
<keyword evidence="4" id="KW-0804">Transcription</keyword>
<dbReference type="Pfam" id="PF00126">
    <property type="entry name" value="HTH_1"/>
    <property type="match status" value="1"/>
</dbReference>
<dbReference type="InterPro" id="IPR000847">
    <property type="entry name" value="LysR_HTH_N"/>
</dbReference>
<dbReference type="SUPFAM" id="SSF53850">
    <property type="entry name" value="Periplasmic binding protein-like II"/>
    <property type="match status" value="1"/>
</dbReference>
<dbReference type="GO" id="GO:0043565">
    <property type="term" value="F:sequence-specific DNA binding"/>
    <property type="evidence" value="ECO:0007669"/>
    <property type="project" value="TreeGrafter"/>
</dbReference>
<protein>
    <submittedName>
        <fullName evidence="6">LysR family transcriptional regulator</fullName>
    </submittedName>
</protein>
<dbReference type="PANTHER" id="PTHR30427:SF1">
    <property type="entry name" value="TRANSCRIPTIONAL ACTIVATOR PROTEIN LYSR"/>
    <property type="match status" value="1"/>
</dbReference>
<dbReference type="GO" id="GO:0003700">
    <property type="term" value="F:DNA-binding transcription factor activity"/>
    <property type="evidence" value="ECO:0007669"/>
    <property type="project" value="InterPro"/>
</dbReference>
<keyword evidence="2" id="KW-0805">Transcription regulation</keyword>
<keyword evidence="3" id="KW-0238">DNA-binding</keyword>
<dbReference type="PROSITE" id="PS50931">
    <property type="entry name" value="HTH_LYSR"/>
    <property type="match status" value="1"/>
</dbReference>
<accession>A0A853FYD4</accession>
<evidence type="ECO:0000313" key="7">
    <source>
        <dbReference type="Proteomes" id="UP000559809"/>
    </source>
</evidence>
<dbReference type="PRINTS" id="PR00039">
    <property type="entry name" value="HTHLYSR"/>
</dbReference>
<evidence type="ECO:0000259" key="5">
    <source>
        <dbReference type="PROSITE" id="PS50931"/>
    </source>
</evidence>
<dbReference type="Proteomes" id="UP000559809">
    <property type="component" value="Unassembled WGS sequence"/>
</dbReference>
<dbReference type="Pfam" id="PF03466">
    <property type="entry name" value="LysR_substrate"/>
    <property type="match status" value="1"/>
</dbReference>
<keyword evidence="7" id="KW-1185">Reference proteome</keyword>
<feature type="domain" description="HTH lysR-type" evidence="5">
    <location>
        <begin position="1"/>
        <end position="59"/>
    </location>
</feature>
<dbReference type="SUPFAM" id="SSF46785">
    <property type="entry name" value="Winged helix' DNA-binding domain"/>
    <property type="match status" value="1"/>
</dbReference>
<evidence type="ECO:0000256" key="4">
    <source>
        <dbReference type="ARBA" id="ARBA00023163"/>
    </source>
</evidence>
<reference evidence="6 7" key="1">
    <citation type="submission" date="2020-07" db="EMBL/GenBank/DDBJ databases">
        <title>Taxonomic revisions and descriptions of new bacterial species based on genomic comparisons in the high-G+C-content subgroup of the family Alcaligenaceae.</title>
        <authorList>
            <person name="Szabo A."/>
            <person name="Felfoldi T."/>
        </authorList>
    </citation>
    <scope>NUCLEOTIDE SEQUENCE [LARGE SCALE GENOMIC DNA]</scope>
    <source>
        <strain evidence="6 7">LMG 24012</strain>
    </source>
</reference>
<dbReference type="InterPro" id="IPR005119">
    <property type="entry name" value="LysR_subst-bd"/>
</dbReference>